<proteinExistence type="predicted"/>
<dbReference type="Proteomes" id="UP000499080">
    <property type="component" value="Unassembled WGS sequence"/>
</dbReference>
<comment type="caution">
    <text evidence="1">The sequence shown here is derived from an EMBL/GenBank/DDBJ whole genome shotgun (WGS) entry which is preliminary data.</text>
</comment>
<evidence type="ECO:0000313" key="1">
    <source>
        <dbReference type="EMBL" id="GBN47455.1"/>
    </source>
</evidence>
<name>A0A4Y2P6C6_ARAVE</name>
<dbReference type="AlphaFoldDB" id="A0A4Y2P6C6"/>
<organism evidence="1 2">
    <name type="scientific">Araneus ventricosus</name>
    <name type="common">Orbweaver spider</name>
    <name type="synonym">Epeira ventricosa</name>
    <dbReference type="NCBI Taxonomy" id="182803"/>
    <lineage>
        <taxon>Eukaryota</taxon>
        <taxon>Metazoa</taxon>
        <taxon>Ecdysozoa</taxon>
        <taxon>Arthropoda</taxon>
        <taxon>Chelicerata</taxon>
        <taxon>Arachnida</taxon>
        <taxon>Araneae</taxon>
        <taxon>Araneomorphae</taxon>
        <taxon>Entelegynae</taxon>
        <taxon>Araneoidea</taxon>
        <taxon>Araneidae</taxon>
        <taxon>Araneus</taxon>
    </lineage>
</organism>
<dbReference type="EMBL" id="BGPR01010683">
    <property type="protein sequence ID" value="GBN47455.1"/>
    <property type="molecule type" value="Genomic_DNA"/>
</dbReference>
<gene>
    <name evidence="1" type="ORF">AVEN_149421_1</name>
</gene>
<sequence>MIRNSEEDGDSGNEEVNNTEWFSLKNGVKWRKTELRQNIRSRCHNIVSRFPGTKSPEKDVTSPVKSWELFEVDNMKYGMINGRVHKYIFREMRTKLFTWKRYTKNGPSRNP</sequence>
<evidence type="ECO:0000313" key="2">
    <source>
        <dbReference type="Proteomes" id="UP000499080"/>
    </source>
</evidence>
<keyword evidence="2" id="KW-1185">Reference proteome</keyword>
<protein>
    <submittedName>
        <fullName evidence="1">Uncharacterized protein</fullName>
    </submittedName>
</protein>
<reference evidence="1 2" key="1">
    <citation type="journal article" date="2019" name="Sci. Rep.">
        <title>Orb-weaving spider Araneus ventricosus genome elucidates the spidroin gene catalogue.</title>
        <authorList>
            <person name="Kono N."/>
            <person name="Nakamura H."/>
            <person name="Ohtoshi R."/>
            <person name="Moran D.A.P."/>
            <person name="Shinohara A."/>
            <person name="Yoshida Y."/>
            <person name="Fujiwara M."/>
            <person name="Mori M."/>
            <person name="Tomita M."/>
            <person name="Arakawa K."/>
        </authorList>
    </citation>
    <scope>NUCLEOTIDE SEQUENCE [LARGE SCALE GENOMIC DNA]</scope>
</reference>
<accession>A0A4Y2P6C6</accession>